<organism evidence="2 3">
    <name type="scientific">Halobacillus shinanisalinarum</name>
    <dbReference type="NCBI Taxonomy" id="2932258"/>
    <lineage>
        <taxon>Bacteria</taxon>
        <taxon>Bacillati</taxon>
        <taxon>Bacillota</taxon>
        <taxon>Bacilli</taxon>
        <taxon>Bacillales</taxon>
        <taxon>Bacillaceae</taxon>
        <taxon>Halobacillus</taxon>
    </lineage>
</organism>
<evidence type="ECO:0000313" key="2">
    <source>
        <dbReference type="EMBL" id="UOQ94477.1"/>
    </source>
</evidence>
<evidence type="ECO:0000259" key="1">
    <source>
        <dbReference type="Pfam" id="PF24734"/>
    </source>
</evidence>
<dbReference type="Pfam" id="PF24734">
    <property type="entry name" value="DUF7685"/>
    <property type="match status" value="1"/>
</dbReference>
<keyword evidence="3" id="KW-1185">Reference proteome</keyword>
<proteinExistence type="predicted"/>
<dbReference type="InterPro" id="IPR056102">
    <property type="entry name" value="DUF7685"/>
</dbReference>
<name>A0ABY4H689_9BACI</name>
<accession>A0ABY4H689</accession>
<dbReference type="RefSeq" id="WP_244754177.1">
    <property type="nucleotide sequence ID" value="NZ_CP095074.1"/>
</dbReference>
<reference evidence="2 3" key="1">
    <citation type="submission" date="2022-04" db="EMBL/GenBank/DDBJ databases">
        <title>Halobacillus sp. isolated from saltern.</title>
        <authorList>
            <person name="Won M."/>
            <person name="Lee C.-M."/>
            <person name="Woen H.-Y."/>
            <person name="Kwon S.-W."/>
        </authorList>
    </citation>
    <scope>NUCLEOTIDE SEQUENCE [LARGE SCALE GENOMIC DNA]</scope>
    <source>
        <strain evidence="2 3">SSTM10-2</strain>
    </source>
</reference>
<protein>
    <recommendedName>
        <fullName evidence="1">DUF7685 domain-containing protein</fullName>
    </recommendedName>
</protein>
<feature type="domain" description="DUF7685" evidence="1">
    <location>
        <begin position="22"/>
        <end position="53"/>
    </location>
</feature>
<evidence type="ECO:0000313" key="3">
    <source>
        <dbReference type="Proteomes" id="UP000831880"/>
    </source>
</evidence>
<sequence length="58" mass="6991">MSHYENMSRFEKESLTNHTVPCWKCKEQVDEHDIIAVTDGRTSWMELCQDCYDFFIKN</sequence>
<dbReference type="Proteomes" id="UP000831880">
    <property type="component" value="Chromosome"/>
</dbReference>
<dbReference type="EMBL" id="CP095074">
    <property type="protein sequence ID" value="UOQ94477.1"/>
    <property type="molecule type" value="Genomic_DNA"/>
</dbReference>
<gene>
    <name evidence="2" type="ORF">MUO14_05860</name>
</gene>